<dbReference type="InterPro" id="IPR007168">
    <property type="entry name" value="Phageshock_PspC_N"/>
</dbReference>
<evidence type="ECO:0000259" key="7">
    <source>
        <dbReference type="Pfam" id="PF04024"/>
    </source>
</evidence>
<proteinExistence type="predicted"/>
<dbReference type="EMBL" id="JAMTCP010000005">
    <property type="protein sequence ID" value="MCP2257872.1"/>
    <property type="molecule type" value="Genomic_DNA"/>
</dbReference>
<dbReference type="InterPro" id="IPR052027">
    <property type="entry name" value="PspC"/>
</dbReference>
<dbReference type="Pfam" id="PF04024">
    <property type="entry name" value="PspC"/>
    <property type="match status" value="1"/>
</dbReference>
<gene>
    <name evidence="8" type="ORF">LX15_001558</name>
</gene>
<feature type="transmembrane region" description="Helical" evidence="6">
    <location>
        <begin position="53"/>
        <end position="79"/>
    </location>
</feature>
<keyword evidence="3 6" id="KW-0812">Transmembrane</keyword>
<feature type="domain" description="Phage shock protein PspC N-terminal" evidence="7">
    <location>
        <begin position="26"/>
        <end position="82"/>
    </location>
</feature>
<dbReference type="Proteomes" id="UP001205311">
    <property type="component" value="Unassembled WGS sequence"/>
</dbReference>
<comment type="subcellular location">
    <subcellularLocation>
        <location evidence="1">Cell membrane</location>
        <topology evidence="1">Single-pass membrane protein</topology>
    </subcellularLocation>
</comment>
<name>A0ABT1HQU9_STRSD</name>
<comment type="caution">
    <text evidence="8">The sequence shown here is derived from an EMBL/GenBank/DDBJ whole genome shotgun (WGS) entry which is preliminary data.</text>
</comment>
<evidence type="ECO:0000256" key="6">
    <source>
        <dbReference type="SAM" id="Phobius"/>
    </source>
</evidence>
<evidence type="ECO:0000256" key="3">
    <source>
        <dbReference type="ARBA" id="ARBA00022692"/>
    </source>
</evidence>
<dbReference type="PANTHER" id="PTHR33885:SF3">
    <property type="entry name" value="PHAGE SHOCK PROTEIN C"/>
    <property type="match status" value="1"/>
</dbReference>
<evidence type="ECO:0000256" key="2">
    <source>
        <dbReference type="ARBA" id="ARBA00022475"/>
    </source>
</evidence>
<keyword evidence="4 6" id="KW-1133">Transmembrane helix</keyword>
<keyword evidence="2" id="KW-1003">Cell membrane</keyword>
<keyword evidence="5 6" id="KW-0472">Membrane</keyword>
<evidence type="ECO:0000256" key="5">
    <source>
        <dbReference type="ARBA" id="ARBA00023136"/>
    </source>
</evidence>
<protein>
    <submittedName>
        <fullName evidence="8">Phage shock protein C (PspC) family protein</fullName>
    </submittedName>
</protein>
<sequence length="88" mass="9988">MSQEVDDRRRARGLGTVETMAGELERMVRPRDGRWIGGVCLGIARRFGWKPGLVRLAFVVSCALPGPQVLIYLLLWLIMPDERRVARP</sequence>
<evidence type="ECO:0000313" key="9">
    <source>
        <dbReference type="Proteomes" id="UP001205311"/>
    </source>
</evidence>
<dbReference type="PANTHER" id="PTHR33885">
    <property type="entry name" value="PHAGE SHOCK PROTEIN C"/>
    <property type="match status" value="1"/>
</dbReference>
<accession>A0ABT1HQU9</accession>
<organism evidence="8 9">
    <name type="scientific">Streptoalloteichus tenebrarius (strain ATCC 17920 / DSM 40477 / JCM 4838 / CBS 697.72 / NBRC 16177 / NCIMB 11028 / NRRL B-12390 / A12253. 1 / ISP 5477)</name>
    <name type="common">Streptomyces tenebrarius</name>
    <dbReference type="NCBI Taxonomy" id="1933"/>
    <lineage>
        <taxon>Bacteria</taxon>
        <taxon>Bacillati</taxon>
        <taxon>Actinomycetota</taxon>
        <taxon>Actinomycetes</taxon>
        <taxon>Pseudonocardiales</taxon>
        <taxon>Pseudonocardiaceae</taxon>
        <taxon>Streptoalloteichus</taxon>
    </lineage>
</organism>
<reference evidence="8 9" key="1">
    <citation type="submission" date="2022-06" db="EMBL/GenBank/DDBJ databases">
        <title>Genomic Encyclopedia of Archaeal and Bacterial Type Strains, Phase II (KMG-II): from individual species to whole genera.</title>
        <authorList>
            <person name="Goeker M."/>
        </authorList>
    </citation>
    <scope>NUCLEOTIDE SEQUENCE [LARGE SCALE GENOMIC DNA]</scope>
    <source>
        <strain evidence="8 9">DSM 40477</strain>
    </source>
</reference>
<keyword evidence="9" id="KW-1185">Reference proteome</keyword>
<evidence type="ECO:0000256" key="1">
    <source>
        <dbReference type="ARBA" id="ARBA00004162"/>
    </source>
</evidence>
<evidence type="ECO:0000313" key="8">
    <source>
        <dbReference type="EMBL" id="MCP2257872.1"/>
    </source>
</evidence>
<evidence type="ECO:0000256" key="4">
    <source>
        <dbReference type="ARBA" id="ARBA00022989"/>
    </source>
</evidence>